<keyword evidence="2" id="KW-1185">Reference proteome</keyword>
<protein>
    <recommendedName>
        <fullName evidence="3">AB hydrolase-1 domain-containing protein</fullName>
    </recommendedName>
</protein>
<proteinExistence type="predicted"/>
<organism evidence="1 2">
    <name type="scientific">Methylocella silvestris (strain DSM 15510 / CIP 108128 / LMG 27833 / NCIMB 13906 / BL2)</name>
    <dbReference type="NCBI Taxonomy" id="395965"/>
    <lineage>
        <taxon>Bacteria</taxon>
        <taxon>Pseudomonadati</taxon>
        <taxon>Pseudomonadota</taxon>
        <taxon>Alphaproteobacteria</taxon>
        <taxon>Hyphomicrobiales</taxon>
        <taxon>Beijerinckiaceae</taxon>
        <taxon>Methylocella</taxon>
    </lineage>
</organism>
<name>B8EPS6_METSB</name>
<gene>
    <name evidence="1" type="ordered locus">Msil_1988</name>
</gene>
<dbReference type="AlphaFoldDB" id="B8EPS6"/>
<dbReference type="Gene3D" id="3.40.50.1820">
    <property type="entry name" value="alpha/beta hydrolase"/>
    <property type="match status" value="1"/>
</dbReference>
<sequence>MGGAGGGSINDTRRRFFAKAGAALASLPVLSMESKQAQAQDFDNSSANHPAGNGPLVIARQGSFMAGGSVLQTPGVFDPTVTGGPGQTLHGDHAYAQFQIPQNPRSLPLVFWPGGGQSGKSFETTPDGREGYQSIFLRRNFGVYIIDQPRRARAGNTTVGTTLTPTPGEQDLFVAWRLGVWPKFFPNSQFPQAKQGINSPALNQFFRWATPDTGPQDRNVITDGVAALLEEIGPCILIIHSASGVLGWLTAMKSPNVKAIYAYEPGGGNPDYAFPSNELPPALGSGPTLLSPNPVPLSDFLKLTKIPIRMQFGDGLSAQSSPYPRVQLWLNRFKMAQQMVAAINKHGGNASILHLPDIGIRGNTHFSFSDANNLQIADIFSQWLAKNRLDGYGGHR</sequence>
<dbReference type="Proteomes" id="UP000002257">
    <property type="component" value="Chromosome"/>
</dbReference>
<dbReference type="HOGENOM" id="CLU_038297_2_0_5"/>
<accession>B8EPS6</accession>
<dbReference type="CDD" id="cd12810">
    <property type="entry name" value="Esterase_713_like-3"/>
    <property type="match status" value="1"/>
</dbReference>
<dbReference type="eggNOG" id="COG1075">
    <property type="taxonomic scope" value="Bacteria"/>
</dbReference>
<dbReference type="InterPro" id="IPR029058">
    <property type="entry name" value="AB_hydrolase_fold"/>
</dbReference>
<dbReference type="ESTHER" id="metsb-b8eps6">
    <property type="family name" value="Bacterial_esterase"/>
</dbReference>
<dbReference type="EMBL" id="CP001280">
    <property type="protein sequence ID" value="ACK50930.1"/>
    <property type="molecule type" value="Genomic_DNA"/>
</dbReference>
<dbReference type="KEGG" id="msl:Msil_1988"/>
<evidence type="ECO:0000313" key="2">
    <source>
        <dbReference type="Proteomes" id="UP000002257"/>
    </source>
</evidence>
<dbReference type="OrthoDB" id="7820973at2"/>
<evidence type="ECO:0008006" key="3">
    <source>
        <dbReference type="Google" id="ProtNLM"/>
    </source>
</evidence>
<evidence type="ECO:0000313" key="1">
    <source>
        <dbReference type="EMBL" id="ACK50930.1"/>
    </source>
</evidence>
<reference evidence="1 2" key="1">
    <citation type="journal article" date="2010" name="J. Bacteriol.">
        <title>Complete genome sequence of the aerobic facultative methanotroph Methylocella silvestris BL2.</title>
        <authorList>
            <person name="Chen Y."/>
            <person name="Crombie A."/>
            <person name="Rahman M.T."/>
            <person name="Dedysh S.N."/>
            <person name="Liesack W."/>
            <person name="Stott M.B."/>
            <person name="Alam M."/>
            <person name="Theisen A.R."/>
            <person name="Murrell J.C."/>
            <person name="Dunfield P.F."/>
        </authorList>
    </citation>
    <scope>NUCLEOTIDE SEQUENCE [LARGE SCALE GENOMIC DNA]</scope>
    <source>
        <strain evidence="2">DSM 15510 / CIP 108128 / LMG 27833 / NCIMB 13906 / BL2</strain>
    </source>
</reference>
<dbReference type="SUPFAM" id="SSF53474">
    <property type="entry name" value="alpha/beta-Hydrolases"/>
    <property type="match status" value="1"/>
</dbReference>